<organism evidence="2 3">
    <name type="scientific">Nocardiopsis exhalans</name>
    <dbReference type="NCBI Taxonomy" id="163604"/>
    <lineage>
        <taxon>Bacteria</taxon>
        <taxon>Bacillati</taxon>
        <taxon>Actinomycetota</taxon>
        <taxon>Actinomycetes</taxon>
        <taxon>Streptosporangiales</taxon>
        <taxon>Nocardiopsidaceae</taxon>
        <taxon>Nocardiopsis</taxon>
    </lineage>
</organism>
<protein>
    <submittedName>
        <fullName evidence="2">Uncharacterized protein</fullName>
    </submittedName>
</protein>
<dbReference type="EMBL" id="CP099837">
    <property type="protein sequence ID" value="USY21830.1"/>
    <property type="molecule type" value="Genomic_DNA"/>
</dbReference>
<proteinExistence type="predicted"/>
<dbReference type="RefSeq" id="WP_254420669.1">
    <property type="nucleotide sequence ID" value="NZ_BAAAJB010000058.1"/>
</dbReference>
<sequence>MSAPSPEPTAAAEPSDFEELSGAEIPESAESVEVFSVGGSGSLRKYVATFTLPGEEDAKAFYGSGKIGNYLPVSMGELPKEQHDRHFIGDAELAEPRRCTSAKPGENVDRGVVFSFPEGERVSVWAVTQEVGW</sequence>
<keyword evidence="3" id="KW-1185">Reference proteome</keyword>
<evidence type="ECO:0000313" key="3">
    <source>
        <dbReference type="Proteomes" id="UP001055940"/>
    </source>
</evidence>
<evidence type="ECO:0000313" key="2">
    <source>
        <dbReference type="EMBL" id="USY21830.1"/>
    </source>
</evidence>
<gene>
    <name evidence="2" type="ORF">NE857_09575</name>
</gene>
<feature type="region of interest" description="Disordered" evidence="1">
    <location>
        <begin position="1"/>
        <end position="21"/>
    </location>
</feature>
<evidence type="ECO:0000256" key="1">
    <source>
        <dbReference type="SAM" id="MobiDB-lite"/>
    </source>
</evidence>
<reference evidence="2" key="1">
    <citation type="submission" date="2022-06" db="EMBL/GenBank/DDBJ databases">
        <authorList>
            <person name="Ping M."/>
        </authorList>
    </citation>
    <scope>NUCLEOTIDE SEQUENCE</scope>
    <source>
        <strain evidence="2">JCM11759T</strain>
    </source>
</reference>
<feature type="compositionally biased region" description="Low complexity" evidence="1">
    <location>
        <begin position="1"/>
        <end position="14"/>
    </location>
</feature>
<dbReference type="Proteomes" id="UP001055940">
    <property type="component" value="Chromosome"/>
</dbReference>
<name>A0ABY5DFN4_9ACTN</name>
<accession>A0ABY5DFN4</accession>